<feature type="domain" description="Acylphosphatase-like" evidence="3">
    <location>
        <begin position="44"/>
        <end position="120"/>
    </location>
</feature>
<dbReference type="KEGG" id="pami:JCM7686_3255"/>
<dbReference type="AlphaFoldDB" id="S5Y3G2"/>
<reference evidence="4 5" key="1">
    <citation type="journal article" date="2014" name="BMC Genomics">
        <title>Architecture and functions of a multipartite genome of the methylotrophic bacterium Paracoccus aminophilus JCM 7686, containing primary and secondary chromids.</title>
        <authorList>
            <person name="Dziewit L."/>
            <person name="Czarnecki J."/>
            <person name="Wibberg D."/>
            <person name="Radlinska M."/>
            <person name="Mrozek P."/>
            <person name="Szymczak M."/>
            <person name="Schluter A."/>
            <person name="Puhler A."/>
            <person name="Bartosik D."/>
        </authorList>
    </citation>
    <scope>NUCLEOTIDE SEQUENCE [LARGE SCALE GENOMIC DNA]</scope>
    <source>
        <strain evidence="4">JCM 7686</strain>
    </source>
</reference>
<comment type="similarity">
    <text evidence="2">Belongs to the acylphosphatase family.</text>
</comment>
<dbReference type="PATRIC" id="fig|1367847.3.peg.3282"/>
<dbReference type="SUPFAM" id="SSF54975">
    <property type="entry name" value="Acylphosphatase/BLUF domain-like"/>
    <property type="match status" value="1"/>
</dbReference>
<accession>S5Y3G2</accession>
<evidence type="ECO:0000313" key="4">
    <source>
        <dbReference type="EMBL" id="AGT10290.1"/>
    </source>
</evidence>
<comment type="caution">
    <text evidence="1">Lacks conserved residue(s) required for the propagation of feature annotation.</text>
</comment>
<name>S5Y3G2_PARAH</name>
<dbReference type="Proteomes" id="UP000015480">
    <property type="component" value="Chromosome"/>
</dbReference>
<gene>
    <name evidence="4" type="ORF">JCM7686_3255</name>
</gene>
<dbReference type="HOGENOM" id="CLU_2047411_0_0_5"/>
<keyword evidence="5" id="KW-1185">Reference proteome</keyword>
<dbReference type="Gene3D" id="3.30.70.100">
    <property type="match status" value="1"/>
</dbReference>
<organism evidence="4 5">
    <name type="scientific">Paracoccus aminophilus JCM 7686</name>
    <dbReference type="NCBI Taxonomy" id="1367847"/>
    <lineage>
        <taxon>Bacteria</taxon>
        <taxon>Pseudomonadati</taxon>
        <taxon>Pseudomonadota</taxon>
        <taxon>Alphaproteobacteria</taxon>
        <taxon>Rhodobacterales</taxon>
        <taxon>Paracoccaceae</taxon>
        <taxon>Paracoccus</taxon>
    </lineage>
</organism>
<evidence type="ECO:0000256" key="2">
    <source>
        <dbReference type="RuleBase" id="RU004168"/>
    </source>
</evidence>
<proteinExistence type="inferred from homology"/>
<dbReference type="InterPro" id="IPR001792">
    <property type="entry name" value="Acylphosphatase-like_dom"/>
</dbReference>
<dbReference type="Pfam" id="PF00708">
    <property type="entry name" value="Acylphosphatase"/>
    <property type="match status" value="1"/>
</dbReference>
<sequence length="120" mass="14030">MAFLPDRGRLLRPDLISTMCWRKVDPWPHSREGPAVSTPAHFRSERFFILGEVQSEQFPPWIQRHADRLGLRCRIDRQDADKIELVLAGPEELLDAMEMACLLGPIQVWVDEIERRRLNN</sequence>
<dbReference type="InterPro" id="IPR036046">
    <property type="entry name" value="Acylphosphatase-like_dom_sf"/>
</dbReference>
<dbReference type="PROSITE" id="PS51160">
    <property type="entry name" value="ACYLPHOSPHATASE_3"/>
    <property type="match status" value="1"/>
</dbReference>
<dbReference type="eggNOG" id="ENOG5033AIB">
    <property type="taxonomic scope" value="Bacteria"/>
</dbReference>
<dbReference type="RefSeq" id="WP_020951926.1">
    <property type="nucleotide sequence ID" value="NC_022041.1"/>
</dbReference>
<evidence type="ECO:0000259" key="3">
    <source>
        <dbReference type="PROSITE" id="PS51160"/>
    </source>
</evidence>
<dbReference type="STRING" id="1367847.JCM7686_3255"/>
<evidence type="ECO:0000256" key="1">
    <source>
        <dbReference type="PROSITE-ProRule" id="PRU00520"/>
    </source>
</evidence>
<protein>
    <recommendedName>
        <fullName evidence="3">Acylphosphatase-like domain-containing protein</fullName>
    </recommendedName>
</protein>
<evidence type="ECO:0000313" key="5">
    <source>
        <dbReference type="Proteomes" id="UP000015480"/>
    </source>
</evidence>
<dbReference type="EMBL" id="CP006650">
    <property type="protein sequence ID" value="AGT10290.1"/>
    <property type="molecule type" value="Genomic_DNA"/>
</dbReference>